<evidence type="ECO:0000313" key="1">
    <source>
        <dbReference type="EMBL" id="SDE44441.1"/>
    </source>
</evidence>
<dbReference type="InterPro" id="IPR002347">
    <property type="entry name" value="SDR_fam"/>
</dbReference>
<dbReference type="PRINTS" id="PR00081">
    <property type="entry name" value="GDHRDH"/>
</dbReference>
<proteinExistence type="predicted"/>
<name>A0A1G7CYU6_9BURK</name>
<gene>
    <name evidence="1" type="ORF">SAMN05421548_14923</name>
</gene>
<dbReference type="SUPFAM" id="SSF51735">
    <property type="entry name" value="NAD(P)-binding Rossmann-fold domains"/>
    <property type="match status" value="1"/>
</dbReference>
<protein>
    <submittedName>
        <fullName evidence="1">NAD(P)-dependent dehydrogenase, short-chain alcohol dehydrogenase family</fullName>
    </submittedName>
</protein>
<organism evidence="1 2">
    <name type="scientific">Paraburkholderia lycopersici</name>
    <dbReference type="NCBI Taxonomy" id="416944"/>
    <lineage>
        <taxon>Bacteria</taxon>
        <taxon>Pseudomonadati</taxon>
        <taxon>Pseudomonadota</taxon>
        <taxon>Betaproteobacteria</taxon>
        <taxon>Burkholderiales</taxon>
        <taxon>Burkholderiaceae</taxon>
        <taxon>Paraburkholderia</taxon>
    </lineage>
</organism>
<dbReference type="OrthoDB" id="5786478at2"/>
<dbReference type="Pfam" id="PF00106">
    <property type="entry name" value="adh_short"/>
    <property type="match status" value="1"/>
</dbReference>
<dbReference type="STRING" id="416944.SAMN05421548_14923"/>
<dbReference type="AlphaFoldDB" id="A0A1G7CYU6"/>
<keyword evidence="2" id="KW-1185">Reference proteome</keyword>
<dbReference type="RefSeq" id="WP_092006331.1">
    <property type="nucleotide sequence ID" value="NZ_FMYQ01000049.1"/>
</dbReference>
<dbReference type="InterPro" id="IPR036291">
    <property type="entry name" value="NAD(P)-bd_dom_sf"/>
</dbReference>
<dbReference type="GO" id="GO:0016616">
    <property type="term" value="F:oxidoreductase activity, acting on the CH-OH group of donors, NAD or NADP as acceptor"/>
    <property type="evidence" value="ECO:0007669"/>
    <property type="project" value="TreeGrafter"/>
</dbReference>
<reference evidence="2" key="1">
    <citation type="submission" date="2016-09" db="EMBL/GenBank/DDBJ databases">
        <authorList>
            <person name="Varghese N."/>
            <person name="Submissions S."/>
        </authorList>
    </citation>
    <scope>NUCLEOTIDE SEQUENCE [LARGE SCALE GENOMIC DNA]</scope>
    <source>
        <strain evidence="2">TNe-862</strain>
    </source>
</reference>
<dbReference type="Gene3D" id="3.40.50.720">
    <property type="entry name" value="NAD(P)-binding Rossmann-like Domain"/>
    <property type="match status" value="1"/>
</dbReference>
<sequence length="230" mass="25227">MAQKPTVLVIGASRGLGLALAEEYARRGWTVIATVRSPSDQLDKLKTHYPNTLQIEIGIEVSDATSVKNLRERLDGRTLDVLFVNAGIARSIELTPSSAPEQDFLNMMLVNAFSPVRLIEALEDVVAAKGTIAVMSSELGSIENNDGFWDLYSSSKAALNMLMKCYLGHRPHNRRALLLVAPGWVRTEMGGSDATFSIDESIPLVVDAVARNQGRAGLRFIDRFDNTLPW</sequence>
<accession>A0A1G7CYU6</accession>
<dbReference type="InterPro" id="IPR052184">
    <property type="entry name" value="SDR_enzymes"/>
</dbReference>
<dbReference type="PANTHER" id="PTHR45458:SF1">
    <property type="entry name" value="SHORT CHAIN DEHYDROGENASE"/>
    <property type="match status" value="1"/>
</dbReference>
<evidence type="ECO:0000313" key="2">
    <source>
        <dbReference type="Proteomes" id="UP000198908"/>
    </source>
</evidence>
<dbReference type="Proteomes" id="UP000198908">
    <property type="component" value="Unassembled WGS sequence"/>
</dbReference>
<dbReference type="PANTHER" id="PTHR45458">
    <property type="entry name" value="SHORT-CHAIN DEHYDROGENASE/REDUCTASE SDR"/>
    <property type="match status" value="1"/>
</dbReference>
<dbReference type="EMBL" id="FMYQ01000049">
    <property type="protein sequence ID" value="SDE44441.1"/>
    <property type="molecule type" value="Genomic_DNA"/>
</dbReference>